<reference evidence="2" key="2">
    <citation type="submission" date="2019-03" db="EMBL/GenBank/DDBJ databases">
        <authorList>
            <person name="Yan Y.-Q."/>
            <person name="Du Z.-J."/>
        </authorList>
    </citation>
    <scope>NUCLEOTIDE SEQUENCE</scope>
    <source>
        <strain evidence="2">PP-F2FG21</strain>
    </source>
</reference>
<comment type="caution">
    <text evidence="2">The sequence shown here is derived from an EMBL/GenBank/DDBJ whole genome shotgun (WGS) entry which is preliminary data.</text>
</comment>
<dbReference type="Gene3D" id="3.90.70.10">
    <property type="entry name" value="Cysteine proteinases"/>
    <property type="match status" value="1"/>
</dbReference>
<dbReference type="OrthoDB" id="4237623at2"/>
<protein>
    <recommendedName>
        <fullName evidence="5">Peptidase C39-like domain-containing protein</fullName>
    </recommendedName>
</protein>
<organism evidence="2 3">
    <name type="scientific">Mucilaginibacter phyllosphaerae</name>
    <dbReference type="NCBI Taxonomy" id="1812349"/>
    <lineage>
        <taxon>Bacteria</taxon>
        <taxon>Pseudomonadati</taxon>
        <taxon>Bacteroidota</taxon>
        <taxon>Sphingobacteriia</taxon>
        <taxon>Sphingobacteriales</taxon>
        <taxon>Sphingobacteriaceae</taxon>
        <taxon>Mucilaginibacter</taxon>
    </lineage>
</organism>
<dbReference type="RefSeq" id="WP_134337834.1">
    <property type="nucleotide sequence ID" value="NZ_BMCZ01000002.1"/>
</dbReference>
<evidence type="ECO:0000313" key="4">
    <source>
        <dbReference type="Proteomes" id="UP000583101"/>
    </source>
</evidence>
<evidence type="ECO:0000313" key="1">
    <source>
        <dbReference type="EMBL" id="MBB3970873.1"/>
    </source>
</evidence>
<dbReference type="EMBL" id="JACIEG010000007">
    <property type="protein sequence ID" value="MBB3970873.1"/>
    <property type="molecule type" value="Genomic_DNA"/>
</dbReference>
<reference evidence="1 4" key="3">
    <citation type="submission" date="2020-08" db="EMBL/GenBank/DDBJ databases">
        <title>Genomic Encyclopedia of Type Strains, Phase IV (KMG-IV): sequencing the most valuable type-strain genomes for metagenomic binning, comparative biology and taxonomic classification.</title>
        <authorList>
            <person name="Goeker M."/>
        </authorList>
    </citation>
    <scope>NUCLEOTIDE SEQUENCE [LARGE SCALE GENOMIC DNA]</scope>
    <source>
        <strain evidence="1 4">DSM 100995</strain>
    </source>
</reference>
<dbReference type="EMBL" id="SNQG01000007">
    <property type="protein sequence ID" value="TEW64192.1"/>
    <property type="molecule type" value="Genomic_DNA"/>
</dbReference>
<keyword evidence="4" id="KW-1185">Reference proteome</keyword>
<reference evidence="2 3" key="1">
    <citation type="journal article" date="2016" name="Int. J. Syst. Evol. Microbiol.">
        <title>Proposal of Mucilaginibacter phyllosphaerae sp. nov. isolated from the phyllosphere of Galium album.</title>
        <authorList>
            <person name="Aydogan E.L."/>
            <person name="Busse H.J."/>
            <person name="Moser G."/>
            <person name="Muller C."/>
            <person name="Kampfer P."/>
            <person name="Glaeser S.P."/>
        </authorList>
    </citation>
    <scope>NUCLEOTIDE SEQUENCE [LARGE SCALE GENOMIC DNA]</scope>
    <source>
        <strain evidence="2 3">PP-F2FG21</strain>
    </source>
</reference>
<gene>
    <name evidence="2" type="ORF">E2R65_17745</name>
    <name evidence="1" type="ORF">GGR35_003499</name>
</gene>
<evidence type="ECO:0008006" key="5">
    <source>
        <dbReference type="Google" id="ProtNLM"/>
    </source>
</evidence>
<proteinExistence type="predicted"/>
<evidence type="ECO:0000313" key="2">
    <source>
        <dbReference type="EMBL" id="TEW64192.1"/>
    </source>
</evidence>
<evidence type="ECO:0000313" key="3">
    <source>
        <dbReference type="Proteomes" id="UP000297248"/>
    </source>
</evidence>
<sequence length="216" mass="24312">MTNEAINAATNDAAEKTSWAKPDEATLITTNALGGRNYVHTYYQKDWNTCGQASIGAILDFYNKNPYNLPRLSPPDPGDDKKHFDDNQLIAAIKKDFPPDVIGTSPMRIRDALQHYKFKAFCGFSGLASAGWEKCWQQVQTWVNAGHPAICCVDTGKLGGDNFGAHWLIVYRIETDKVWVANYPKMTKIAIPLFLEAWHTWFLNTPFNHAYIVSQP</sequence>
<name>A0A4Y8A741_9SPHI</name>
<dbReference type="AlphaFoldDB" id="A0A4Y8A741"/>
<dbReference type="Proteomes" id="UP000297248">
    <property type="component" value="Unassembled WGS sequence"/>
</dbReference>
<accession>A0A4Y8A741</accession>
<dbReference type="Proteomes" id="UP000583101">
    <property type="component" value="Unassembled WGS sequence"/>
</dbReference>